<dbReference type="AlphaFoldDB" id="A0AAN4Z7Q4"/>
<keyword evidence="2" id="KW-1185">Reference proteome</keyword>
<comment type="caution">
    <text evidence="1">The sequence shown here is derived from an EMBL/GenBank/DDBJ whole genome shotgun (WGS) entry which is preliminary data.</text>
</comment>
<reference evidence="2" key="1">
    <citation type="submission" date="2022-10" db="EMBL/GenBank/DDBJ databases">
        <title>Genome assembly of Pristionchus species.</title>
        <authorList>
            <person name="Yoshida K."/>
            <person name="Sommer R.J."/>
        </authorList>
    </citation>
    <scope>NUCLEOTIDE SEQUENCE [LARGE SCALE GENOMIC DNA]</scope>
    <source>
        <strain evidence="2">RS5460</strain>
    </source>
</reference>
<evidence type="ECO:0000313" key="1">
    <source>
        <dbReference type="EMBL" id="GMR34016.1"/>
    </source>
</evidence>
<accession>A0AAN4Z7Q4</accession>
<proteinExistence type="predicted"/>
<organism evidence="1 2">
    <name type="scientific">Pristionchus mayeri</name>
    <dbReference type="NCBI Taxonomy" id="1317129"/>
    <lineage>
        <taxon>Eukaryota</taxon>
        <taxon>Metazoa</taxon>
        <taxon>Ecdysozoa</taxon>
        <taxon>Nematoda</taxon>
        <taxon>Chromadorea</taxon>
        <taxon>Rhabditida</taxon>
        <taxon>Rhabditina</taxon>
        <taxon>Diplogasteromorpha</taxon>
        <taxon>Diplogasteroidea</taxon>
        <taxon>Neodiplogasteridae</taxon>
        <taxon>Pristionchus</taxon>
    </lineage>
</organism>
<evidence type="ECO:0000313" key="2">
    <source>
        <dbReference type="Proteomes" id="UP001328107"/>
    </source>
</evidence>
<gene>
    <name evidence="1" type="ORF">PMAYCL1PPCAC_04211</name>
</gene>
<dbReference type="Proteomes" id="UP001328107">
    <property type="component" value="Unassembled WGS sequence"/>
</dbReference>
<protein>
    <submittedName>
        <fullName evidence="1">Uncharacterized protein</fullName>
    </submittedName>
</protein>
<dbReference type="EMBL" id="BTRK01000001">
    <property type="protein sequence ID" value="GMR34016.1"/>
    <property type="molecule type" value="Genomic_DNA"/>
</dbReference>
<name>A0AAN4Z7Q4_9BILA</name>
<sequence>MVGRDNMAAAFSFVPIVQHFLRSVGKEFHERLVECALSSAPSELGSTRTQDVLEAHALKIHGLLLDAALIGRLALFRCLFCRSSSSSTRCSNVQRYHD</sequence>